<name>A0ABP0FGU2_CLALP</name>
<dbReference type="InterPro" id="IPR048363">
    <property type="entry name" value="CTSRT_C2"/>
</dbReference>
<dbReference type="PANTHER" id="PTHR21665:SF2">
    <property type="entry name" value="CATION CHANNEL SPERM-ASSOCIATED TARGETING SUBUNIT TAU"/>
    <property type="match status" value="1"/>
</dbReference>
<feature type="compositionally biased region" description="Low complexity" evidence="1">
    <location>
        <begin position="119"/>
        <end position="138"/>
    </location>
</feature>
<proteinExistence type="predicted"/>
<protein>
    <recommendedName>
        <fullName evidence="2">Cation channel sperm-associated targeting subunit tau C2 domain-containing protein</fullName>
    </recommendedName>
</protein>
<accession>A0ABP0FGU2</accession>
<dbReference type="Pfam" id="PF15729">
    <property type="entry name" value="CTSRT"/>
    <property type="match status" value="1"/>
</dbReference>
<feature type="region of interest" description="Disordered" evidence="1">
    <location>
        <begin position="115"/>
        <end position="138"/>
    </location>
</feature>
<sequence length="310" mass="34964">MLIDYPITQLYCEMNNKEAVDLKAAAAAKLILQELDPAAKRKRQEFCSSYPQGILSVHAKSLSNFSKTFFVTSTFAGYSEIRLLLRISVQGIVKCSKTVPLRRDGFAVKTKLTMGKSGRSTSSDAANSSNANRDTSTSTNAEIALDELKIFSIELSQKPDDPRNLIKFELIEVENQSSGMKRGANVGQATIHLYDLLKEMYGNKLIPMMVKDKKIADVDLEYVFRYGALGYGYSHQLKQSDQSISHTLKESMFFNGKQNSSVLNIEQNVIIRWPIMQSKMRQCKKMLNDFNTETFKKSLKLAIFTTPFLM</sequence>
<dbReference type="Proteomes" id="UP001642483">
    <property type="component" value="Unassembled WGS sequence"/>
</dbReference>
<reference evidence="3 4" key="1">
    <citation type="submission" date="2024-02" db="EMBL/GenBank/DDBJ databases">
        <authorList>
            <person name="Daric V."/>
            <person name="Darras S."/>
        </authorList>
    </citation>
    <scope>NUCLEOTIDE SEQUENCE [LARGE SCALE GENOMIC DNA]</scope>
</reference>
<dbReference type="PANTHER" id="PTHR21665">
    <property type="entry name" value="CATION CHANNEL SPERM-ASSOCIATED TARGETING SUBUNIT TAU"/>
    <property type="match status" value="1"/>
</dbReference>
<gene>
    <name evidence="3" type="ORF">CVLEPA_LOCUS8070</name>
</gene>
<comment type="caution">
    <text evidence="3">The sequence shown here is derived from an EMBL/GenBank/DDBJ whole genome shotgun (WGS) entry which is preliminary data.</text>
</comment>
<dbReference type="InterPro" id="IPR031462">
    <property type="entry name" value="CTSRT"/>
</dbReference>
<evidence type="ECO:0000313" key="3">
    <source>
        <dbReference type="EMBL" id="CAK8678118.1"/>
    </source>
</evidence>
<evidence type="ECO:0000259" key="2">
    <source>
        <dbReference type="Pfam" id="PF15729"/>
    </source>
</evidence>
<evidence type="ECO:0000313" key="4">
    <source>
        <dbReference type="Proteomes" id="UP001642483"/>
    </source>
</evidence>
<evidence type="ECO:0000256" key="1">
    <source>
        <dbReference type="SAM" id="MobiDB-lite"/>
    </source>
</evidence>
<feature type="domain" description="Cation channel sperm-associated targeting subunit tau C2" evidence="2">
    <location>
        <begin position="137"/>
        <end position="227"/>
    </location>
</feature>
<keyword evidence="4" id="KW-1185">Reference proteome</keyword>
<organism evidence="3 4">
    <name type="scientific">Clavelina lepadiformis</name>
    <name type="common">Light-bulb sea squirt</name>
    <name type="synonym">Ascidia lepadiformis</name>
    <dbReference type="NCBI Taxonomy" id="159417"/>
    <lineage>
        <taxon>Eukaryota</taxon>
        <taxon>Metazoa</taxon>
        <taxon>Chordata</taxon>
        <taxon>Tunicata</taxon>
        <taxon>Ascidiacea</taxon>
        <taxon>Aplousobranchia</taxon>
        <taxon>Clavelinidae</taxon>
        <taxon>Clavelina</taxon>
    </lineage>
</organism>
<dbReference type="EMBL" id="CAWYQH010000046">
    <property type="protein sequence ID" value="CAK8678118.1"/>
    <property type="molecule type" value="Genomic_DNA"/>
</dbReference>